<dbReference type="InterPro" id="IPR052943">
    <property type="entry name" value="TMTC_O-mannosyl-trnsfr"/>
</dbReference>
<dbReference type="AlphaFoldDB" id="A0A2K9NJ69"/>
<accession>A0A2K9NJ69</accession>
<proteinExistence type="predicted"/>
<evidence type="ECO:0000313" key="2">
    <source>
        <dbReference type="Proteomes" id="UP000234752"/>
    </source>
</evidence>
<dbReference type="SMART" id="SM00028">
    <property type="entry name" value="TPR"/>
    <property type="match status" value="5"/>
</dbReference>
<evidence type="ECO:0000313" key="1">
    <source>
        <dbReference type="EMBL" id="AUN33129.1"/>
    </source>
</evidence>
<dbReference type="Pfam" id="PF13432">
    <property type="entry name" value="TPR_16"/>
    <property type="match status" value="2"/>
</dbReference>
<dbReference type="KEGG" id="ncb:C0V82_22310"/>
<dbReference type="SUPFAM" id="SSF53756">
    <property type="entry name" value="UDP-Glycosyltransferase/glycogen phosphorylase"/>
    <property type="match status" value="1"/>
</dbReference>
<dbReference type="PANTHER" id="PTHR44809">
    <property type="match status" value="1"/>
</dbReference>
<dbReference type="InterPro" id="IPR011990">
    <property type="entry name" value="TPR-like_helical_dom_sf"/>
</dbReference>
<dbReference type="Gene3D" id="3.40.50.2000">
    <property type="entry name" value="Glycogen Phosphorylase B"/>
    <property type="match status" value="1"/>
</dbReference>
<dbReference type="EMBL" id="CP025613">
    <property type="protein sequence ID" value="AUN33129.1"/>
    <property type="molecule type" value="Genomic_DNA"/>
</dbReference>
<name>A0A2K9NJ69_9PROT</name>
<keyword evidence="1" id="KW-0614">Plasmid</keyword>
<geneLocation type="plasmid" evidence="1 2">
    <name>unnamed1</name>
</geneLocation>
<gene>
    <name evidence="1" type="ORF">C0V82_22310</name>
</gene>
<keyword evidence="2" id="KW-1185">Reference proteome</keyword>
<dbReference type="PANTHER" id="PTHR44809:SF1">
    <property type="entry name" value="PROTEIN O-MANNOSYL-TRANSFERASE TMTC1"/>
    <property type="match status" value="1"/>
</dbReference>
<protein>
    <submittedName>
        <fullName evidence="1">Uncharacterized protein</fullName>
    </submittedName>
</protein>
<reference evidence="1 2" key="1">
    <citation type="submission" date="2017-12" db="EMBL/GenBank/DDBJ databases">
        <title>Genomes of bacteria within cyanobacterial aggregates.</title>
        <authorList>
            <person name="Cai H."/>
        </authorList>
    </citation>
    <scope>NUCLEOTIDE SEQUENCE [LARGE SCALE GENOMIC DNA]</scope>
    <source>
        <strain evidence="1 2">TH16</strain>
        <plasmid evidence="1 2">unnamed1</plasmid>
    </source>
</reference>
<dbReference type="Gene3D" id="1.25.40.10">
    <property type="entry name" value="Tetratricopeptide repeat domain"/>
    <property type="match status" value="1"/>
</dbReference>
<sequence length="524" mass="57687">MAGPAGIAKSLVHPYSMMPQTGGERGPMNEDGFRQEMSAGQAAHAAGDLHRAITHFVEAVRLSPAHPVALFNLGITLEDAGQTGAALSVQEEARRLRPDHPPGLFRLGSLLMKLGQLDRAFPVLTHLLATKPDFPDAAFRCGNLLMALNRPAAAEQAYRIALTLEPEQGGIANNLAGSLRRQGRVSDATTWYRRAVRCEPGTPEYHKNLGVCLIQQGQWQEGWPHYDRRCHQAMWRWRRDVPGVPRWDGSSLIGKRILVHFEQGLGDTLQFIRYMAVLKEMGAWTLFECQPTLRDILRGVAGIDELICHGDPLPDADVHVPLMSLPGLCCSTPGTVPGASMPYLHLPRDRVAAWASRIGNDGIRVGINWQAAGADRSIPLSAFTPLASVPGVRLFSLQKDVGLEQLSAWTGHVPITCFEDSERQRTYGSFVDSAAIIANLDLVVSCDSAMLHVAGAMGKPTFLALPFIGDWRWMNDPVRTVWYDCVRMFRADPQGGWVAVMNHIAQAIVDVSTQKIRFDHRQNS</sequence>
<dbReference type="Proteomes" id="UP000234752">
    <property type="component" value="Plasmid unnamed1"/>
</dbReference>
<dbReference type="SUPFAM" id="SSF48452">
    <property type="entry name" value="TPR-like"/>
    <property type="match status" value="1"/>
</dbReference>
<organism evidence="1 2">
    <name type="scientific">Niveispirillum cyanobacteriorum</name>
    <dbReference type="NCBI Taxonomy" id="1612173"/>
    <lineage>
        <taxon>Bacteria</taxon>
        <taxon>Pseudomonadati</taxon>
        <taxon>Pseudomonadota</taxon>
        <taxon>Alphaproteobacteria</taxon>
        <taxon>Rhodospirillales</taxon>
        <taxon>Azospirillaceae</taxon>
        <taxon>Niveispirillum</taxon>
    </lineage>
</organism>
<dbReference type="InterPro" id="IPR019734">
    <property type="entry name" value="TPR_rpt"/>
</dbReference>